<dbReference type="Gene3D" id="3.30.700.10">
    <property type="entry name" value="Glycoprotein, Type 4 Pilin"/>
    <property type="match status" value="1"/>
</dbReference>
<accession>A0A091B825</accession>
<dbReference type="PATRIC" id="fig|1384056.3.peg.350"/>
<reference evidence="2 3" key="1">
    <citation type="submission" date="2013-09" db="EMBL/GenBank/DDBJ databases">
        <title>Genome sequencing of Arenimonas metalli.</title>
        <authorList>
            <person name="Chen F."/>
            <person name="Wang G."/>
        </authorList>
    </citation>
    <scope>NUCLEOTIDE SEQUENCE [LARGE SCALE GENOMIC DNA]</scope>
    <source>
        <strain evidence="2 3">CF5-1</strain>
    </source>
</reference>
<evidence type="ECO:0008006" key="4">
    <source>
        <dbReference type="Google" id="ProtNLM"/>
    </source>
</evidence>
<dbReference type="AlphaFoldDB" id="A0A091B825"/>
<sequence>MKTSKQNRGIKGFSLLELMIVLTVLSVLATIAYTSYRNSVVNSRRAAAAACLLEAAQFMEREYTTRLSYANVNALPAQACRTDLATFYTIRLNGQPQATTYSVEAVPQGVQASADAKCGTLRMNQAGTRSITGTVGTVDACW</sequence>
<dbReference type="InterPro" id="IPR045584">
    <property type="entry name" value="Pilin-like"/>
</dbReference>
<dbReference type="InterPro" id="IPR031982">
    <property type="entry name" value="PilE-like"/>
</dbReference>
<name>A0A091B825_9GAMM</name>
<dbReference type="OrthoDB" id="5296638at2"/>
<keyword evidence="1" id="KW-0812">Transmembrane</keyword>
<organism evidence="2 3">
    <name type="scientific">Arenimonas metalli CF5-1</name>
    <dbReference type="NCBI Taxonomy" id="1384056"/>
    <lineage>
        <taxon>Bacteria</taxon>
        <taxon>Pseudomonadati</taxon>
        <taxon>Pseudomonadota</taxon>
        <taxon>Gammaproteobacteria</taxon>
        <taxon>Lysobacterales</taxon>
        <taxon>Lysobacteraceae</taxon>
        <taxon>Arenimonas</taxon>
    </lineage>
</organism>
<evidence type="ECO:0000313" key="2">
    <source>
        <dbReference type="EMBL" id="KFN47881.1"/>
    </source>
</evidence>
<dbReference type="Pfam" id="PF07963">
    <property type="entry name" value="N_methyl"/>
    <property type="match status" value="1"/>
</dbReference>
<feature type="transmembrane region" description="Helical" evidence="1">
    <location>
        <begin position="12"/>
        <end position="36"/>
    </location>
</feature>
<keyword evidence="1" id="KW-0472">Membrane</keyword>
<dbReference type="EMBL" id="AVCK01000005">
    <property type="protein sequence ID" value="KFN47881.1"/>
    <property type="molecule type" value="Genomic_DNA"/>
</dbReference>
<evidence type="ECO:0000313" key="3">
    <source>
        <dbReference type="Proteomes" id="UP000029393"/>
    </source>
</evidence>
<dbReference type="SUPFAM" id="SSF54523">
    <property type="entry name" value="Pili subunits"/>
    <property type="match status" value="1"/>
</dbReference>
<dbReference type="PROSITE" id="PS00409">
    <property type="entry name" value="PROKAR_NTER_METHYL"/>
    <property type="match status" value="1"/>
</dbReference>
<keyword evidence="3" id="KW-1185">Reference proteome</keyword>
<keyword evidence="1" id="KW-1133">Transmembrane helix</keyword>
<dbReference type="Proteomes" id="UP000029393">
    <property type="component" value="Unassembled WGS sequence"/>
</dbReference>
<gene>
    <name evidence="2" type="ORF">N787_07375</name>
</gene>
<dbReference type="GO" id="GO:0043683">
    <property type="term" value="P:type IV pilus assembly"/>
    <property type="evidence" value="ECO:0007669"/>
    <property type="project" value="InterPro"/>
</dbReference>
<proteinExistence type="predicted"/>
<dbReference type="eggNOG" id="COG4968">
    <property type="taxonomic scope" value="Bacteria"/>
</dbReference>
<dbReference type="RefSeq" id="WP_034210339.1">
    <property type="nucleotide sequence ID" value="NZ_AVCK01000005.1"/>
</dbReference>
<comment type="caution">
    <text evidence="2">The sequence shown here is derived from an EMBL/GenBank/DDBJ whole genome shotgun (WGS) entry which is preliminary data.</text>
</comment>
<protein>
    <recommendedName>
        <fullName evidence="4">Pilus assembly protein PilE</fullName>
    </recommendedName>
</protein>
<dbReference type="STRING" id="1384056.N787_07375"/>
<dbReference type="NCBIfam" id="TIGR02532">
    <property type="entry name" value="IV_pilin_GFxxxE"/>
    <property type="match status" value="1"/>
</dbReference>
<dbReference type="InterPro" id="IPR012902">
    <property type="entry name" value="N_methyl_site"/>
</dbReference>
<evidence type="ECO:0000256" key="1">
    <source>
        <dbReference type="SAM" id="Phobius"/>
    </source>
</evidence>
<dbReference type="Pfam" id="PF16732">
    <property type="entry name" value="ComP_DUS"/>
    <property type="match status" value="1"/>
</dbReference>